<accession>A0AA88I809</accession>
<organism evidence="1 2">
    <name type="scientific">Artemia franciscana</name>
    <name type="common">Brine shrimp</name>
    <name type="synonym">Artemia sanfranciscana</name>
    <dbReference type="NCBI Taxonomy" id="6661"/>
    <lineage>
        <taxon>Eukaryota</taxon>
        <taxon>Metazoa</taxon>
        <taxon>Ecdysozoa</taxon>
        <taxon>Arthropoda</taxon>
        <taxon>Crustacea</taxon>
        <taxon>Branchiopoda</taxon>
        <taxon>Anostraca</taxon>
        <taxon>Artemiidae</taxon>
        <taxon>Artemia</taxon>
    </lineage>
</organism>
<evidence type="ECO:0000313" key="2">
    <source>
        <dbReference type="Proteomes" id="UP001187531"/>
    </source>
</evidence>
<comment type="caution">
    <text evidence="1">The sequence shown here is derived from an EMBL/GenBank/DDBJ whole genome shotgun (WGS) entry which is preliminary data.</text>
</comment>
<proteinExistence type="predicted"/>
<reference evidence="1" key="1">
    <citation type="submission" date="2023-07" db="EMBL/GenBank/DDBJ databases">
        <title>Chromosome-level genome assembly of Artemia franciscana.</title>
        <authorList>
            <person name="Jo E."/>
        </authorList>
    </citation>
    <scope>NUCLEOTIDE SEQUENCE</scope>
    <source>
        <tissue evidence="1">Whole body</tissue>
    </source>
</reference>
<sequence>MIPEEHSGLAEAILDLGSNTEEWIQFETAKALKIAHEEAVKKLLPFGTTCLYEQCFSTLMNIKTKNRNRLNAEDCIQIALTSKSPNFEAIVSNMKQHHFSKT</sequence>
<dbReference type="PANTHER" id="PTHR45913:SF19">
    <property type="entry name" value="LOW QUALITY PROTEIN: ZINC FINGER BED DOMAIN-CONTAINING PROTEIN 5-LIKE"/>
    <property type="match status" value="1"/>
</dbReference>
<dbReference type="AlphaFoldDB" id="A0AA88I809"/>
<protein>
    <submittedName>
        <fullName evidence="1">Uncharacterized protein</fullName>
    </submittedName>
</protein>
<gene>
    <name evidence="1" type="ORF">QYM36_000948</name>
</gene>
<name>A0AA88I809_ARTSF</name>
<dbReference type="PANTHER" id="PTHR45913">
    <property type="entry name" value="EPM2A-INTERACTING PROTEIN 1"/>
    <property type="match status" value="1"/>
</dbReference>
<evidence type="ECO:0000313" key="1">
    <source>
        <dbReference type="EMBL" id="KAK2724253.1"/>
    </source>
</evidence>
<keyword evidence="2" id="KW-1185">Reference proteome</keyword>
<dbReference type="Proteomes" id="UP001187531">
    <property type="component" value="Unassembled WGS sequence"/>
</dbReference>
<dbReference type="EMBL" id="JAVRJZ010000003">
    <property type="protein sequence ID" value="KAK2724253.1"/>
    <property type="molecule type" value="Genomic_DNA"/>
</dbReference>